<keyword evidence="5" id="KW-1185">Reference proteome</keyword>
<keyword evidence="2" id="KW-0472">Membrane</keyword>
<dbReference type="AlphaFoldDB" id="A0A4S1X9K2"/>
<evidence type="ECO:0000313" key="5">
    <source>
        <dbReference type="Proteomes" id="UP000306147"/>
    </source>
</evidence>
<dbReference type="GO" id="GO:0000156">
    <property type="term" value="F:phosphorelay response regulator activity"/>
    <property type="evidence" value="ECO:0007669"/>
    <property type="project" value="InterPro"/>
</dbReference>
<dbReference type="InterPro" id="IPR046947">
    <property type="entry name" value="LytR-like"/>
</dbReference>
<dbReference type="InterPro" id="IPR007492">
    <property type="entry name" value="LytTR_DNA-bd_dom"/>
</dbReference>
<reference evidence="4 5" key="1">
    <citation type="submission" date="2019-04" db="EMBL/GenBank/DDBJ databases">
        <title>Sphingomonas psychrotolerans sp. nov., isolated from soil in the Tianshan Mountains, Xinjiang, China.</title>
        <authorList>
            <person name="Luo Y."/>
            <person name="Sheng H."/>
        </authorList>
    </citation>
    <scope>NUCLEOTIDE SEQUENCE [LARGE SCALE GENOMIC DNA]</scope>
    <source>
        <strain evidence="4 5">ZFGT-11</strain>
    </source>
</reference>
<proteinExistence type="predicted"/>
<dbReference type="PANTHER" id="PTHR37299">
    <property type="entry name" value="TRANSCRIPTIONAL REGULATOR-RELATED"/>
    <property type="match status" value="1"/>
</dbReference>
<keyword evidence="2" id="KW-1133">Transmembrane helix</keyword>
<dbReference type="GO" id="GO:0003677">
    <property type="term" value="F:DNA binding"/>
    <property type="evidence" value="ECO:0007669"/>
    <property type="project" value="InterPro"/>
</dbReference>
<feature type="compositionally biased region" description="Basic and acidic residues" evidence="1">
    <location>
        <begin position="1"/>
        <end position="22"/>
    </location>
</feature>
<feature type="region of interest" description="Disordered" evidence="1">
    <location>
        <begin position="1"/>
        <end position="25"/>
    </location>
</feature>
<accession>A0A4S1X9K2</accession>
<dbReference type="SMART" id="SM00850">
    <property type="entry name" value="LytTR"/>
    <property type="match status" value="1"/>
</dbReference>
<feature type="transmembrane region" description="Helical" evidence="2">
    <location>
        <begin position="88"/>
        <end position="107"/>
    </location>
</feature>
<dbReference type="PROSITE" id="PS50930">
    <property type="entry name" value="HTH_LYTTR"/>
    <property type="match status" value="1"/>
</dbReference>
<feature type="domain" description="HTH LytTR-type" evidence="3">
    <location>
        <begin position="245"/>
        <end position="342"/>
    </location>
</feature>
<evidence type="ECO:0000313" key="4">
    <source>
        <dbReference type="EMBL" id="TGX52771.1"/>
    </source>
</evidence>
<sequence length="342" mass="37264">MPAPWHEKHPDMIEDQQRERPDPQPVYPVMPFHTHCLPSRMRIRLAIRGAGRYRDGRSGGKAGMGEIGAGTNGGEGGTSGEPLRRRRILWLAAGLIAFLAVQSVANVESTLEDMANLGVVESRAHVWTWQLSSLAVWLALLPVLGWLVARLRPPRFGWPVAVLLHALATVPVSFAHVVAMVALRKLAYAVAGERYGFESWPMTLLYEYRKDVATYLLAALFLAFAQWLLAHPAPMPAVNGEADVLLVTDGSVTHRVPVTAIESASAAGNYVEIVGDGRTLLHRSTLAALAERLGPGFARIHRGRLVRRAAVRSVETDKSGDFAVTLASGAVLRGSRRYRAAL</sequence>
<organism evidence="4 5">
    <name type="scientific">Sphingomonas gei</name>
    <dbReference type="NCBI Taxonomy" id="1395960"/>
    <lineage>
        <taxon>Bacteria</taxon>
        <taxon>Pseudomonadati</taxon>
        <taxon>Pseudomonadota</taxon>
        <taxon>Alphaproteobacteria</taxon>
        <taxon>Sphingomonadales</taxon>
        <taxon>Sphingomonadaceae</taxon>
        <taxon>Sphingomonas</taxon>
    </lineage>
</organism>
<evidence type="ECO:0000259" key="3">
    <source>
        <dbReference type="PROSITE" id="PS50930"/>
    </source>
</evidence>
<keyword evidence="2" id="KW-0812">Transmembrane</keyword>
<feature type="transmembrane region" description="Helical" evidence="2">
    <location>
        <begin position="127"/>
        <end position="148"/>
    </location>
</feature>
<evidence type="ECO:0000256" key="2">
    <source>
        <dbReference type="SAM" id="Phobius"/>
    </source>
</evidence>
<gene>
    <name evidence="4" type="ORF">E5A73_14105</name>
</gene>
<dbReference type="EMBL" id="SRXT01000005">
    <property type="protein sequence ID" value="TGX52771.1"/>
    <property type="molecule type" value="Genomic_DNA"/>
</dbReference>
<feature type="transmembrane region" description="Helical" evidence="2">
    <location>
        <begin position="212"/>
        <end position="230"/>
    </location>
</feature>
<name>A0A4S1X9K2_9SPHN</name>
<evidence type="ECO:0000256" key="1">
    <source>
        <dbReference type="SAM" id="MobiDB-lite"/>
    </source>
</evidence>
<protein>
    <submittedName>
        <fullName evidence="4">LytTR family transcriptional regulator</fullName>
    </submittedName>
</protein>
<feature type="region of interest" description="Disordered" evidence="1">
    <location>
        <begin position="56"/>
        <end position="80"/>
    </location>
</feature>
<dbReference type="Gene3D" id="2.40.50.1020">
    <property type="entry name" value="LytTr DNA-binding domain"/>
    <property type="match status" value="1"/>
</dbReference>
<comment type="caution">
    <text evidence="4">The sequence shown here is derived from an EMBL/GenBank/DDBJ whole genome shotgun (WGS) entry which is preliminary data.</text>
</comment>
<dbReference type="PANTHER" id="PTHR37299:SF1">
    <property type="entry name" value="STAGE 0 SPORULATION PROTEIN A HOMOLOG"/>
    <property type="match status" value="1"/>
</dbReference>
<feature type="compositionally biased region" description="Gly residues" evidence="1">
    <location>
        <begin position="59"/>
        <end position="79"/>
    </location>
</feature>
<feature type="transmembrane region" description="Helical" evidence="2">
    <location>
        <begin position="160"/>
        <end position="183"/>
    </location>
</feature>
<dbReference type="OrthoDB" id="9781059at2"/>
<dbReference type="Pfam" id="PF04397">
    <property type="entry name" value="LytTR"/>
    <property type="match status" value="1"/>
</dbReference>
<dbReference type="Proteomes" id="UP000306147">
    <property type="component" value="Unassembled WGS sequence"/>
</dbReference>